<accession>A0A3L7Z5K6</accession>
<protein>
    <submittedName>
        <fullName evidence="1">Uncharacterized protein</fullName>
    </submittedName>
</protein>
<name>A0A3L7Z5K6_9BACE</name>
<organism evidence="1 2">
    <name type="scientific">Bacteroides acidifaciens</name>
    <dbReference type="NCBI Taxonomy" id="85831"/>
    <lineage>
        <taxon>Bacteria</taxon>
        <taxon>Pseudomonadati</taxon>
        <taxon>Bacteroidota</taxon>
        <taxon>Bacteroidia</taxon>
        <taxon>Bacteroidales</taxon>
        <taxon>Bacteroidaceae</taxon>
        <taxon>Bacteroides</taxon>
    </lineage>
</organism>
<gene>
    <name evidence="1" type="ORF">D7Y07_00715</name>
</gene>
<dbReference type="AlphaFoldDB" id="A0A3L7Z5K6"/>
<sequence>MEIQGKLKILGYVEHPTMMNVDTSSQFLICNRGFFAGFPLGYKEEINNAINCGTNENLFLAIAALRDDTDDSQWFVYPPENTWFICDDDDINYARENIKDSVQAAWFHCSHKATVEELIEHFKSV</sequence>
<dbReference type="EMBL" id="RAZM01000001">
    <property type="protein sequence ID" value="RLT81922.1"/>
    <property type="molecule type" value="Genomic_DNA"/>
</dbReference>
<proteinExistence type="predicted"/>
<reference evidence="1 2" key="1">
    <citation type="submission" date="2018-09" db="EMBL/GenBank/DDBJ databases">
        <title>Murine metabolic-syndrome-specific gut microbial biobank.</title>
        <authorList>
            <person name="Liu C."/>
        </authorList>
    </citation>
    <scope>NUCLEOTIDE SEQUENCE [LARGE SCALE GENOMIC DNA]</scope>
    <source>
        <strain evidence="1 2">0.1X-D8-26</strain>
    </source>
</reference>
<dbReference type="Proteomes" id="UP000267159">
    <property type="component" value="Unassembled WGS sequence"/>
</dbReference>
<evidence type="ECO:0000313" key="2">
    <source>
        <dbReference type="Proteomes" id="UP000267159"/>
    </source>
</evidence>
<comment type="caution">
    <text evidence="1">The sequence shown here is derived from an EMBL/GenBank/DDBJ whole genome shotgun (WGS) entry which is preliminary data.</text>
</comment>
<evidence type="ECO:0000313" key="1">
    <source>
        <dbReference type="EMBL" id="RLT81922.1"/>
    </source>
</evidence>